<organism evidence="3">
    <name type="scientific">Candidatus Kentrum sp. LFY</name>
    <dbReference type="NCBI Taxonomy" id="2126342"/>
    <lineage>
        <taxon>Bacteria</taxon>
        <taxon>Pseudomonadati</taxon>
        <taxon>Pseudomonadota</taxon>
        <taxon>Gammaproteobacteria</taxon>
        <taxon>Candidatus Kentrum</taxon>
    </lineage>
</organism>
<dbReference type="Gene3D" id="3.40.640.10">
    <property type="entry name" value="Type I PLP-dependent aspartate aminotransferase-like (Major domain)"/>
    <property type="match status" value="1"/>
</dbReference>
<feature type="domain" description="Aminotransferase class V" evidence="2">
    <location>
        <begin position="14"/>
        <end position="352"/>
    </location>
</feature>
<proteinExistence type="predicted"/>
<protein>
    <submittedName>
        <fullName evidence="3">Selenocysteine lyase/Cysteine desulfurase</fullName>
    </submittedName>
</protein>
<accession>A0A450UEA4</accession>
<dbReference type="InterPro" id="IPR015422">
    <property type="entry name" value="PyrdxlP-dep_Trfase_small"/>
</dbReference>
<sequence length="400" mass="45049">MKYQNEFPLYNDRIYLNHAAVAPWPRRTSMAIERFSEQVYGGAIRHRDWVEAEERLRNQFRELINAPSTEDIALLKNTSEGLSMVAHGIDWRAGDNIVITDQEFPSNRIVWQSLASQGVEIREAAILGATSWEDTPEAIMERNCDENTRLIAVSSVQYGTGVRMDLHRLGAFCRRQGILFCVDAIQSLGALPMDVQAIGADFLAADGHKWMLGPEGIAVFYCRRQLRNRLTLRQYGWHMMEDSLDFDNRDWKIADSARRFECGSMNMLGIHAISASLSLLLEIGMDEVARGVLEKSSYLTEAITEDKRLSLVFPAALVDDPIRHSGIVTFQAPGAELQGVFRGLIGSGVICALRAGGIRFSPHFYTPKEQLESAVRRVGEYIRPDMVEYSERAMASIESR</sequence>
<dbReference type="PANTHER" id="PTHR43586">
    <property type="entry name" value="CYSTEINE DESULFURASE"/>
    <property type="match status" value="1"/>
</dbReference>
<reference evidence="3" key="1">
    <citation type="submission" date="2019-02" db="EMBL/GenBank/DDBJ databases">
        <authorList>
            <person name="Gruber-Vodicka R. H."/>
            <person name="Seah K. B. B."/>
        </authorList>
    </citation>
    <scope>NUCLEOTIDE SEQUENCE</scope>
    <source>
        <strain evidence="3">BECK_M7</strain>
    </source>
</reference>
<dbReference type="AlphaFoldDB" id="A0A450UEA4"/>
<dbReference type="InterPro" id="IPR015421">
    <property type="entry name" value="PyrdxlP-dep_Trfase_major"/>
</dbReference>
<dbReference type="InterPro" id="IPR015424">
    <property type="entry name" value="PyrdxlP-dep_Trfase"/>
</dbReference>
<name>A0A450UEA4_9GAMM</name>
<dbReference type="InterPro" id="IPR000192">
    <property type="entry name" value="Aminotrans_V_dom"/>
</dbReference>
<evidence type="ECO:0000259" key="2">
    <source>
        <dbReference type="Pfam" id="PF00266"/>
    </source>
</evidence>
<dbReference type="EMBL" id="CAADFF010000021">
    <property type="protein sequence ID" value="VFJ90795.1"/>
    <property type="molecule type" value="Genomic_DNA"/>
</dbReference>
<dbReference type="Pfam" id="PF00266">
    <property type="entry name" value="Aminotran_5"/>
    <property type="match status" value="1"/>
</dbReference>
<dbReference type="SUPFAM" id="SSF53383">
    <property type="entry name" value="PLP-dependent transferases"/>
    <property type="match status" value="1"/>
</dbReference>
<dbReference type="PANTHER" id="PTHR43586:SF15">
    <property type="entry name" value="BLR3095 PROTEIN"/>
    <property type="match status" value="1"/>
</dbReference>
<keyword evidence="1" id="KW-0663">Pyridoxal phosphate</keyword>
<dbReference type="Gene3D" id="3.90.1150.10">
    <property type="entry name" value="Aspartate Aminotransferase, domain 1"/>
    <property type="match status" value="1"/>
</dbReference>
<evidence type="ECO:0000313" key="3">
    <source>
        <dbReference type="EMBL" id="VFJ90795.1"/>
    </source>
</evidence>
<evidence type="ECO:0000256" key="1">
    <source>
        <dbReference type="ARBA" id="ARBA00022898"/>
    </source>
</evidence>
<gene>
    <name evidence="3" type="ORF">BECKLFY1418B_GA0070995_102138</name>
</gene>
<keyword evidence="3" id="KW-0456">Lyase</keyword>
<dbReference type="GO" id="GO:0016829">
    <property type="term" value="F:lyase activity"/>
    <property type="evidence" value="ECO:0007669"/>
    <property type="project" value="UniProtKB-KW"/>
</dbReference>